<name>A0AAE1A0A2_9GAST</name>
<keyword evidence="2" id="KW-1185">Reference proteome</keyword>
<dbReference type="Proteomes" id="UP001283361">
    <property type="component" value="Unassembled WGS sequence"/>
</dbReference>
<organism evidence="1 2">
    <name type="scientific">Elysia crispata</name>
    <name type="common">lettuce slug</name>
    <dbReference type="NCBI Taxonomy" id="231223"/>
    <lineage>
        <taxon>Eukaryota</taxon>
        <taxon>Metazoa</taxon>
        <taxon>Spiralia</taxon>
        <taxon>Lophotrochozoa</taxon>
        <taxon>Mollusca</taxon>
        <taxon>Gastropoda</taxon>
        <taxon>Heterobranchia</taxon>
        <taxon>Euthyneura</taxon>
        <taxon>Panpulmonata</taxon>
        <taxon>Sacoglossa</taxon>
        <taxon>Placobranchoidea</taxon>
        <taxon>Plakobranchidae</taxon>
        <taxon>Elysia</taxon>
    </lineage>
</organism>
<evidence type="ECO:0000313" key="1">
    <source>
        <dbReference type="EMBL" id="KAK3779004.1"/>
    </source>
</evidence>
<dbReference type="AlphaFoldDB" id="A0AAE1A0A2"/>
<proteinExistence type="predicted"/>
<evidence type="ECO:0000313" key="2">
    <source>
        <dbReference type="Proteomes" id="UP001283361"/>
    </source>
</evidence>
<gene>
    <name evidence="1" type="ORF">RRG08_034262</name>
</gene>
<dbReference type="EMBL" id="JAWDGP010002890">
    <property type="protein sequence ID" value="KAK3779004.1"/>
    <property type="molecule type" value="Genomic_DNA"/>
</dbReference>
<accession>A0AAE1A0A2</accession>
<reference evidence="1" key="1">
    <citation type="journal article" date="2023" name="G3 (Bethesda)">
        <title>A reference genome for the long-term kleptoplast-retaining sea slug Elysia crispata morphotype clarki.</title>
        <authorList>
            <person name="Eastman K.E."/>
            <person name="Pendleton A.L."/>
            <person name="Shaikh M.A."/>
            <person name="Suttiyut T."/>
            <person name="Ogas R."/>
            <person name="Tomko P."/>
            <person name="Gavelis G."/>
            <person name="Widhalm J.R."/>
            <person name="Wisecaver J.H."/>
        </authorList>
    </citation>
    <scope>NUCLEOTIDE SEQUENCE</scope>
    <source>
        <strain evidence="1">ECLA1</strain>
    </source>
</reference>
<sequence>MQISIVDLLKTEKFCPEQGTGINKANPTESSFPRQSTVPSTYQCGILLDLIPTPLAKVPFMAGESNRLDPLLAHGTVRGDHKDPTAFLQLARPCQMARSRF</sequence>
<protein>
    <submittedName>
        <fullName evidence="1">Uncharacterized protein</fullName>
    </submittedName>
</protein>
<comment type="caution">
    <text evidence="1">The sequence shown here is derived from an EMBL/GenBank/DDBJ whole genome shotgun (WGS) entry which is preliminary data.</text>
</comment>